<name>A0A0D0CTG0_9AGAM</name>
<reference evidence="2" key="2">
    <citation type="submission" date="2015-01" db="EMBL/GenBank/DDBJ databases">
        <title>Evolutionary Origins and Diversification of the Mycorrhizal Mutualists.</title>
        <authorList>
            <consortium name="DOE Joint Genome Institute"/>
            <consortium name="Mycorrhizal Genomics Consortium"/>
            <person name="Kohler A."/>
            <person name="Kuo A."/>
            <person name="Nagy L.G."/>
            <person name="Floudas D."/>
            <person name="Copeland A."/>
            <person name="Barry K.W."/>
            <person name="Cichocki N."/>
            <person name="Veneault-Fourrey C."/>
            <person name="LaButti K."/>
            <person name="Lindquist E.A."/>
            <person name="Lipzen A."/>
            <person name="Lundell T."/>
            <person name="Morin E."/>
            <person name="Murat C."/>
            <person name="Riley R."/>
            <person name="Ohm R."/>
            <person name="Sun H."/>
            <person name="Tunlid A."/>
            <person name="Henrissat B."/>
            <person name="Grigoriev I.V."/>
            <person name="Hibbett D.S."/>
            <person name="Martin F."/>
        </authorList>
    </citation>
    <scope>NUCLEOTIDE SEQUENCE [LARGE SCALE GENOMIC DNA]</scope>
    <source>
        <strain evidence="2">Ve08.2h10</strain>
    </source>
</reference>
<dbReference type="InParanoid" id="A0A0D0CTG0"/>
<dbReference type="Proteomes" id="UP000054538">
    <property type="component" value="Unassembled WGS sequence"/>
</dbReference>
<protein>
    <submittedName>
        <fullName evidence="1">Uncharacterized protein</fullName>
    </submittedName>
</protein>
<evidence type="ECO:0000313" key="2">
    <source>
        <dbReference type="Proteomes" id="UP000054538"/>
    </source>
</evidence>
<feature type="non-terminal residue" evidence="1">
    <location>
        <position position="1"/>
    </location>
</feature>
<organism evidence="1 2">
    <name type="scientific">Paxillus rubicundulus Ve08.2h10</name>
    <dbReference type="NCBI Taxonomy" id="930991"/>
    <lineage>
        <taxon>Eukaryota</taxon>
        <taxon>Fungi</taxon>
        <taxon>Dikarya</taxon>
        <taxon>Basidiomycota</taxon>
        <taxon>Agaricomycotina</taxon>
        <taxon>Agaricomycetes</taxon>
        <taxon>Agaricomycetidae</taxon>
        <taxon>Boletales</taxon>
        <taxon>Paxilineae</taxon>
        <taxon>Paxillaceae</taxon>
        <taxon>Paxillus</taxon>
    </lineage>
</organism>
<keyword evidence="2" id="KW-1185">Reference proteome</keyword>
<reference evidence="1 2" key="1">
    <citation type="submission" date="2014-04" db="EMBL/GenBank/DDBJ databases">
        <authorList>
            <consortium name="DOE Joint Genome Institute"/>
            <person name="Kuo A."/>
            <person name="Kohler A."/>
            <person name="Jargeat P."/>
            <person name="Nagy L.G."/>
            <person name="Floudas D."/>
            <person name="Copeland A."/>
            <person name="Barry K.W."/>
            <person name="Cichocki N."/>
            <person name="Veneault-Fourrey C."/>
            <person name="LaButti K."/>
            <person name="Lindquist E.A."/>
            <person name="Lipzen A."/>
            <person name="Lundell T."/>
            <person name="Morin E."/>
            <person name="Murat C."/>
            <person name="Sun H."/>
            <person name="Tunlid A."/>
            <person name="Henrissat B."/>
            <person name="Grigoriev I.V."/>
            <person name="Hibbett D.S."/>
            <person name="Martin F."/>
            <person name="Nordberg H.P."/>
            <person name="Cantor M.N."/>
            <person name="Hua S.X."/>
        </authorList>
    </citation>
    <scope>NUCLEOTIDE SEQUENCE [LARGE SCALE GENOMIC DNA]</scope>
    <source>
        <strain evidence="1 2">Ve08.2h10</strain>
    </source>
</reference>
<evidence type="ECO:0000313" key="1">
    <source>
        <dbReference type="EMBL" id="KIK74306.1"/>
    </source>
</evidence>
<proteinExistence type="predicted"/>
<dbReference type="EMBL" id="KN828979">
    <property type="protein sequence ID" value="KIK74306.1"/>
    <property type="molecule type" value="Genomic_DNA"/>
</dbReference>
<dbReference type="HOGENOM" id="CLU_2432934_0_0_1"/>
<gene>
    <name evidence="1" type="ORF">PAXRUDRAFT_176129</name>
</gene>
<accession>A0A0D0CTG0</accession>
<dbReference type="AlphaFoldDB" id="A0A0D0CTG0"/>
<sequence length="91" mass="10168">TIDCPICHTHFPSPATLVGHLNSGQGNCTLSNVDSDLVPFPLLPGLYWHHDDPIISGLYHASSGFIYGRGETLLDKLKVDKNERHWEHAMY</sequence>